<sequence>MKLDPKFEVAGKSKEFVANLFKAEPVDLDSTRSTSNR</sequence>
<evidence type="ECO:0000313" key="2">
    <source>
        <dbReference type="Proteomes" id="UP000265520"/>
    </source>
</evidence>
<comment type="caution">
    <text evidence="1">The sequence shown here is derived from an EMBL/GenBank/DDBJ whole genome shotgun (WGS) entry which is preliminary data.</text>
</comment>
<keyword evidence="2" id="KW-1185">Reference proteome</keyword>
<organism evidence="1 2">
    <name type="scientific">Trifolium medium</name>
    <dbReference type="NCBI Taxonomy" id="97028"/>
    <lineage>
        <taxon>Eukaryota</taxon>
        <taxon>Viridiplantae</taxon>
        <taxon>Streptophyta</taxon>
        <taxon>Embryophyta</taxon>
        <taxon>Tracheophyta</taxon>
        <taxon>Spermatophyta</taxon>
        <taxon>Magnoliopsida</taxon>
        <taxon>eudicotyledons</taxon>
        <taxon>Gunneridae</taxon>
        <taxon>Pentapetalae</taxon>
        <taxon>rosids</taxon>
        <taxon>fabids</taxon>
        <taxon>Fabales</taxon>
        <taxon>Fabaceae</taxon>
        <taxon>Papilionoideae</taxon>
        <taxon>50 kb inversion clade</taxon>
        <taxon>NPAAA clade</taxon>
        <taxon>Hologalegina</taxon>
        <taxon>IRL clade</taxon>
        <taxon>Trifolieae</taxon>
        <taxon>Trifolium</taxon>
    </lineage>
</organism>
<dbReference type="EMBL" id="LXQA011123455">
    <property type="protein sequence ID" value="MCI85772.1"/>
    <property type="molecule type" value="Genomic_DNA"/>
</dbReference>
<accession>A0A392VE60</accession>
<name>A0A392VE60_9FABA</name>
<evidence type="ECO:0000313" key="1">
    <source>
        <dbReference type="EMBL" id="MCI85772.1"/>
    </source>
</evidence>
<protein>
    <submittedName>
        <fullName evidence="1">Uncharacterized protein</fullName>
    </submittedName>
</protein>
<feature type="non-terminal residue" evidence="1">
    <location>
        <position position="37"/>
    </location>
</feature>
<reference evidence="1 2" key="1">
    <citation type="journal article" date="2018" name="Front. Plant Sci.">
        <title>Red Clover (Trifolium pratense) and Zigzag Clover (T. medium) - A Picture of Genomic Similarities and Differences.</title>
        <authorList>
            <person name="Dluhosova J."/>
            <person name="Istvanek J."/>
            <person name="Nedelnik J."/>
            <person name="Repkova J."/>
        </authorList>
    </citation>
    <scope>NUCLEOTIDE SEQUENCE [LARGE SCALE GENOMIC DNA]</scope>
    <source>
        <strain evidence="2">cv. 10/8</strain>
        <tissue evidence="1">Leaf</tissue>
    </source>
</reference>
<dbReference type="AlphaFoldDB" id="A0A392VE60"/>
<proteinExistence type="predicted"/>
<dbReference type="Proteomes" id="UP000265520">
    <property type="component" value="Unassembled WGS sequence"/>
</dbReference>